<dbReference type="Pfam" id="PF08395">
    <property type="entry name" value="7tm_7"/>
    <property type="match status" value="1"/>
</dbReference>
<name>A0A151I3H0_9HYME</name>
<protein>
    <recommendedName>
        <fullName evidence="6">Gustatory receptor</fullName>
    </recommendedName>
</protein>
<dbReference type="GO" id="GO:0007165">
    <property type="term" value="P:signal transduction"/>
    <property type="evidence" value="ECO:0007669"/>
    <property type="project" value="UniProtKB-KW"/>
</dbReference>
<keyword evidence="6" id="KW-0675">Receptor</keyword>
<evidence type="ECO:0000313" key="7">
    <source>
        <dbReference type="EMBL" id="KYM83296.1"/>
    </source>
</evidence>
<dbReference type="GO" id="GO:0050909">
    <property type="term" value="P:sensory perception of taste"/>
    <property type="evidence" value="ECO:0007669"/>
    <property type="project" value="InterPro"/>
</dbReference>
<keyword evidence="3" id="KW-0812">Transmembrane</keyword>
<reference evidence="7 8" key="1">
    <citation type="submission" date="2015-09" db="EMBL/GenBank/DDBJ databases">
        <title>Atta colombica WGS genome.</title>
        <authorList>
            <person name="Nygaard S."/>
            <person name="Hu H."/>
            <person name="Boomsma J."/>
            <person name="Zhang G."/>
        </authorList>
    </citation>
    <scope>NUCLEOTIDE SEQUENCE [LARGE SCALE GENOMIC DNA]</scope>
    <source>
        <strain evidence="7">Treedump-2</strain>
        <tissue evidence="7">Whole body</tissue>
    </source>
</reference>
<dbReference type="Proteomes" id="UP000078540">
    <property type="component" value="Unassembled WGS sequence"/>
</dbReference>
<dbReference type="AlphaFoldDB" id="A0A151I3H0"/>
<dbReference type="InterPro" id="IPR013604">
    <property type="entry name" value="7TM_chemorcpt"/>
</dbReference>
<keyword evidence="5 6" id="KW-0472">Membrane</keyword>
<keyword evidence="2 6" id="KW-1003">Cell membrane</keyword>
<sequence length="473" mass="56241">MRSWGEVRRSYNHVKNIFNTTFRNGIVFVFQNQLSKELRRFEGTYPYKIRLVHELNENDFNRCVKFCEGMIGKKTTVLISQLLSISCDKESRKQLEIFSLQLLHRPLEFSACGLFTLDRTLVTSLIDEKWIYFQNPKRKKSWFIPPNHQYFLKNRFGRKTMLCLEHYLDLTHIMLSLDICVENERGESTSVASDSRGNRINHLLHSMFNQIDIYFNKTFHLISLLFMERRYLQDMDTLDSSNPNTALKRRAQYSDKICMLDASLFVKRAKISLCAIRTLKCCIKRHLITKSSKIFTRLNSLLHISYLSCAMTYIDPCMKENSLLFLDVLKFVNYRKLCIGTRSIMPPFVKTKKYIPVYSDSAIQFCEINLDEDNRERNFEQIVIMQSIVEYIDTLVQDDYSVKRMKCQIHVWFTSLFNCNEQFPKSVRSSIDDVTRMISQIFLNLRSKKWIHDKQSRITIYNLFYFVDSQIYY</sequence>
<dbReference type="EMBL" id="KQ976493">
    <property type="protein sequence ID" value="KYM83296.1"/>
    <property type="molecule type" value="Genomic_DNA"/>
</dbReference>
<comment type="similarity">
    <text evidence="6">Belongs to the insect chemoreceptor superfamily. Gustatory receptor (GR) family.</text>
</comment>
<evidence type="ECO:0000313" key="8">
    <source>
        <dbReference type="Proteomes" id="UP000078540"/>
    </source>
</evidence>
<evidence type="ECO:0000256" key="2">
    <source>
        <dbReference type="ARBA" id="ARBA00022475"/>
    </source>
</evidence>
<evidence type="ECO:0000256" key="3">
    <source>
        <dbReference type="ARBA" id="ARBA00022692"/>
    </source>
</evidence>
<evidence type="ECO:0000256" key="5">
    <source>
        <dbReference type="ARBA" id="ARBA00023136"/>
    </source>
</evidence>
<dbReference type="STRING" id="520822.A0A151I3H0"/>
<evidence type="ECO:0000256" key="6">
    <source>
        <dbReference type="RuleBase" id="RU363108"/>
    </source>
</evidence>
<comment type="function">
    <text evidence="6">Gustatory receptor which mediates acceptance or avoidance behavior, depending on its substrates.</text>
</comment>
<evidence type="ECO:0000256" key="4">
    <source>
        <dbReference type="ARBA" id="ARBA00022989"/>
    </source>
</evidence>
<proteinExistence type="inferred from homology"/>
<accession>A0A151I3H0</accession>
<organism evidence="7 8">
    <name type="scientific">Atta colombica</name>
    <dbReference type="NCBI Taxonomy" id="520822"/>
    <lineage>
        <taxon>Eukaryota</taxon>
        <taxon>Metazoa</taxon>
        <taxon>Ecdysozoa</taxon>
        <taxon>Arthropoda</taxon>
        <taxon>Hexapoda</taxon>
        <taxon>Insecta</taxon>
        <taxon>Pterygota</taxon>
        <taxon>Neoptera</taxon>
        <taxon>Endopterygota</taxon>
        <taxon>Hymenoptera</taxon>
        <taxon>Apocrita</taxon>
        <taxon>Aculeata</taxon>
        <taxon>Formicoidea</taxon>
        <taxon>Formicidae</taxon>
        <taxon>Myrmicinae</taxon>
        <taxon>Atta</taxon>
    </lineage>
</organism>
<dbReference type="GO" id="GO:0005886">
    <property type="term" value="C:plasma membrane"/>
    <property type="evidence" value="ECO:0007669"/>
    <property type="project" value="UniProtKB-SubCell"/>
</dbReference>
<evidence type="ECO:0000256" key="1">
    <source>
        <dbReference type="ARBA" id="ARBA00004651"/>
    </source>
</evidence>
<keyword evidence="6" id="KW-0807">Transducer</keyword>
<keyword evidence="8" id="KW-1185">Reference proteome</keyword>
<comment type="subcellular location">
    <subcellularLocation>
        <location evidence="1 6">Cell membrane</location>
        <topology evidence="1 6">Multi-pass membrane protein</topology>
    </subcellularLocation>
</comment>
<gene>
    <name evidence="7" type="ORF">ALC53_06227</name>
</gene>
<keyword evidence="4" id="KW-1133">Transmembrane helix</keyword>